<dbReference type="Proteomes" id="UP000464954">
    <property type="component" value="Chromosome"/>
</dbReference>
<protein>
    <submittedName>
        <fullName evidence="4">ATP-binding cassette domain-containing protein</fullName>
    </submittedName>
</protein>
<dbReference type="EMBL" id="CP047593">
    <property type="protein sequence ID" value="QHI68164.1"/>
    <property type="molecule type" value="Genomic_DNA"/>
</dbReference>
<dbReference type="PANTHER" id="PTHR43119">
    <property type="entry name" value="ABC TRANSPORT PROTEIN ATP-BINDING COMPONENT-RELATED"/>
    <property type="match status" value="1"/>
</dbReference>
<dbReference type="KEGG" id="taer:GT409_01435"/>
<dbReference type="PROSITE" id="PS50893">
    <property type="entry name" value="ABC_TRANSPORTER_2"/>
    <property type="match status" value="1"/>
</dbReference>
<dbReference type="GO" id="GO:0005524">
    <property type="term" value="F:ATP binding"/>
    <property type="evidence" value="ECO:0007669"/>
    <property type="project" value="UniProtKB-KW"/>
</dbReference>
<dbReference type="GO" id="GO:0016887">
    <property type="term" value="F:ATP hydrolysis activity"/>
    <property type="evidence" value="ECO:0007669"/>
    <property type="project" value="InterPro"/>
</dbReference>
<dbReference type="InterPro" id="IPR003593">
    <property type="entry name" value="AAA+_ATPase"/>
</dbReference>
<dbReference type="SMART" id="SM00382">
    <property type="entry name" value="AAA"/>
    <property type="match status" value="1"/>
</dbReference>
<reference evidence="4 5" key="1">
    <citation type="submission" date="2020-01" db="EMBL/GenBank/DDBJ databases">
        <title>Ponticoccus aerotolerans gen. nov., sp. nov., an anaerobic bacterium and proposal of Ponticoccusceae fam. nov., Ponticoccusles ord. nov. and Ponticoccuse classis nov. in the phylum Kiritimatiellaeota.</title>
        <authorList>
            <person name="Zhou L.Y."/>
            <person name="Du Z.J."/>
        </authorList>
    </citation>
    <scope>NUCLEOTIDE SEQUENCE [LARGE SCALE GENOMIC DNA]</scope>
    <source>
        <strain evidence="4 5">S-5007</strain>
    </source>
</reference>
<evidence type="ECO:0000259" key="3">
    <source>
        <dbReference type="PROSITE" id="PS50893"/>
    </source>
</evidence>
<dbReference type="InterPro" id="IPR027417">
    <property type="entry name" value="P-loop_NTPase"/>
</dbReference>
<dbReference type="PANTHER" id="PTHR43119:SF1">
    <property type="entry name" value="ABC TRANSPORTER DOMAIN-CONTAINING PROTEIN"/>
    <property type="match status" value="1"/>
</dbReference>
<dbReference type="CDD" id="cd00267">
    <property type="entry name" value="ABC_ATPase"/>
    <property type="match status" value="1"/>
</dbReference>
<dbReference type="Gene3D" id="3.40.50.300">
    <property type="entry name" value="P-loop containing nucleotide triphosphate hydrolases"/>
    <property type="match status" value="1"/>
</dbReference>
<evidence type="ECO:0000256" key="1">
    <source>
        <dbReference type="ARBA" id="ARBA00022741"/>
    </source>
</evidence>
<feature type="domain" description="ABC transporter" evidence="3">
    <location>
        <begin position="2"/>
        <end position="201"/>
    </location>
</feature>
<accession>A0A6P1M6D6</accession>
<proteinExistence type="predicted"/>
<dbReference type="AlphaFoldDB" id="A0A6P1M6D6"/>
<organism evidence="4 5">
    <name type="scientific">Tichowtungia aerotolerans</name>
    <dbReference type="NCBI Taxonomy" id="2697043"/>
    <lineage>
        <taxon>Bacteria</taxon>
        <taxon>Pseudomonadati</taxon>
        <taxon>Kiritimatiellota</taxon>
        <taxon>Tichowtungiia</taxon>
        <taxon>Tichowtungiales</taxon>
        <taxon>Tichowtungiaceae</taxon>
        <taxon>Tichowtungia</taxon>
    </lineage>
</organism>
<gene>
    <name evidence="4" type="ORF">GT409_01435</name>
</gene>
<keyword evidence="1" id="KW-0547">Nucleotide-binding</keyword>
<dbReference type="SUPFAM" id="SSF52540">
    <property type="entry name" value="P-loop containing nucleoside triphosphate hydrolases"/>
    <property type="match status" value="1"/>
</dbReference>
<dbReference type="RefSeq" id="WP_160626213.1">
    <property type="nucleotide sequence ID" value="NZ_CP047593.1"/>
</dbReference>
<name>A0A6P1M6D6_9BACT</name>
<evidence type="ECO:0000256" key="2">
    <source>
        <dbReference type="ARBA" id="ARBA00022840"/>
    </source>
</evidence>
<keyword evidence="5" id="KW-1185">Reference proteome</keyword>
<dbReference type="InterPro" id="IPR003439">
    <property type="entry name" value="ABC_transporter-like_ATP-bd"/>
</dbReference>
<evidence type="ECO:0000313" key="5">
    <source>
        <dbReference type="Proteomes" id="UP000464954"/>
    </source>
</evidence>
<evidence type="ECO:0000313" key="4">
    <source>
        <dbReference type="EMBL" id="QHI68164.1"/>
    </source>
</evidence>
<dbReference type="Pfam" id="PF00005">
    <property type="entry name" value="ABC_tran"/>
    <property type="match status" value="1"/>
</dbReference>
<keyword evidence="2 4" id="KW-0067">ATP-binding</keyword>
<sequence>MVRFASENLRTVCGGPFSFSVEAGKCVALSGPSGCGKTLLLRALADLDPAEGTVALDGTDRNEMTAPEWRRQVGWLPAESSWWTDVVGDHFSNNWKKYFHWLEKLGFEKDVLNWNVERLSTGEKQRLALVRLLLNEPKVLLLDEPTAALDVSNVWKVEEVIGAYRRNADAAVVWVSHSPEQIDRTADCHMEFKNGTLEETS</sequence>